<dbReference type="GO" id="GO:0043657">
    <property type="term" value="C:host cell"/>
    <property type="evidence" value="ECO:0007669"/>
    <property type="project" value="UniProtKB-SubCell"/>
</dbReference>
<evidence type="ECO:0000313" key="6">
    <source>
        <dbReference type="EMBL" id="GES79876.1"/>
    </source>
</evidence>
<feature type="domain" description="Crinkler effector protein N-terminal" evidence="5">
    <location>
        <begin position="41"/>
        <end position="127"/>
    </location>
</feature>
<sequence>MSRCIQIDCYRNGILTCKIINAYYDFVVDICKENIVDDKKVEISKLSVAHLKKLILKEAKSELSNVEDANKLEIWRVEVNLIDFENNIFTYDDVKTIGTKMEVSSLKRYFDNDEKKPKDDHLHVIVVPPAVGPSQQGVPLVYETTEEVLRKAESHWTELKDKLVKKIELEEFKVSDHIYKDSINASGIPVINNKPSFLLHSLPDNPESNDHEGYLHEEKLTTLLKNVKESQLVFLLGTSGSGKTRSLYELLCKTFGIYLSLSAGNGFRNLGSHDLDASISELGQYLTNDPEKNSLTALRFTRAILLGQLFILNKLLEGYDRNFTPKKWLLMQLLPKQIGGKDFWVSISRVFRTLPPVAIDESQVAITKHIACFPSSLNRTLRPFFSILLRTVIDLTTGILCLILSGTGMSFFDIENYTAPAIAKPGGATFKNFFSLHDGFYKCDEMRKFIRRFLPLDDKLIRTTFDIFRGRRRFTAQFLECVLLDDSSMSQSNINQIVKGWQDKAKNVLIDDLMALCLPRLREKREVWNKVRDIIILNMFSHCTQIVRGSGVSEMVQYGFAQLCSFENLLSLSRLKEDAITVRIAEPIPILAYREYLKKHPDEYETHLFQKLSSFHYNASCVGFLFESCCTILLAELFNAKTCKEHDLFTTIKNIDKLDSLLSCETTIRNFDNRNSTKIKMKDGVNLPSFLKNPTTAFFMPEKEAGPDLVCIVEFHTPNGIVEIPLFLQAELVKKSPGAKAKDTTNPYHFYPHGEKRTKSKQRLRNEVLACLKSKYCKAHELSWIRFIVAFPAKVKAESKYIINNKDPRPRREVASYNDSKANELLIVIDPSNIEHFFSKFGHGVLVELKRIANDDNLELELEPEENDELGLESEPEENDELELEENDELGLESEPEENDELKLEPEEKELKRIADNDELERETKMVRISDD</sequence>
<dbReference type="AlphaFoldDB" id="A0A8H3L6K5"/>
<keyword evidence="3" id="KW-0964">Secreted</keyword>
<accession>A0A8H3L6K5</accession>
<evidence type="ECO:0000256" key="2">
    <source>
        <dbReference type="ARBA" id="ARBA00004613"/>
    </source>
</evidence>
<gene>
    <name evidence="6" type="ORF">RCL2_000717100</name>
</gene>
<proteinExistence type="predicted"/>
<dbReference type="InterPro" id="IPR045379">
    <property type="entry name" value="Crinkler_N"/>
</dbReference>
<dbReference type="Proteomes" id="UP000615446">
    <property type="component" value="Unassembled WGS sequence"/>
</dbReference>
<comment type="subcellular location">
    <subcellularLocation>
        <location evidence="1">Host cell</location>
    </subcellularLocation>
    <subcellularLocation>
        <location evidence="2">Secreted</location>
    </subcellularLocation>
</comment>
<dbReference type="Pfam" id="PF20147">
    <property type="entry name" value="Crinkler"/>
    <property type="match status" value="1"/>
</dbReference>
<feature type="compositionally biased region" description="Acidic residues" evidence="4">
    <location>
        <begin position="862"/>
        <end position="900"/>
    </location>
</feature>
<feature type="compositionally biased region" description="Basic and acidic residues" evidence="4">
    <location>
        <begin position="901"/>
        <end position="932"/>
    </location>
</feature>
<dbReference type="OrthoDB" id="2412099at2759"/>
<feature type="region of interest" description="Disordered" evidence="4">
    <location>
        <begin position="862"/>
        <end position="932"/>
    </location>
</feature>
<protein>
    <recommendedName>
        <fullName evidence="5">Crinkler effector protein N-terminal domain-containing protein</fullName>
    </recommendedName>
</protein>
<evidence type="ECO:0000259" key="5">
    <source>
        <dbReference type="Pfam" id="PF20147"/>
    </source>
</evidence>
<evidence type="ECO:0000256" key="3">
    <source>
        <dbReference type="ARBA" id="ARBA00022525"/>
    </source>
</evidence>
<dbReference type="EMBL" id="BLAL01000046">
    <property type="protein sequence ID" value="GES79876.1"/>
    <property type="molecule type" value="Genomic_DNA"/>
</dbReference>
<evidence type="ECO:0000313" key="7">
    <source>
        <dbReference type="Proteomes" id="UP000615446"/>
    </source>
</evidence>
<evidence type="ECO:0000256" key="4">
    <source>
        <dbReference type="SAM" id="MobiDB-lite"/>
    </source>
</evidence>
<reference evidence="6" key="1">
    <citation type="submission" date="2019-10" db="EMBL/GenBank/DDBJ databases">
        <title>Conservation and host-specific expression of non-tandemly repeated heterogenous ribosome RNA gene in arbuscular mycorrhizal fungi.</title>
        <authorList>
            <person name="Maeda T."/>
            <person name="Kobayashi Y."/>
            <person name="Nakagawa T."/>
            <person name="Ezawa T."/>
            <person name="Yamaguchi K."/>
            <person name="Bino T."/>
            <person name="Nishimoto Y."/>
            <person name="Shigenobu S."/>
            <person name="Kawaguchi M."/>
        </authorList>
    </citation>
    <scope>NUCLEOTIDE SEQUENCE</scope>
    <source>
        <strain evidence="6">HR1</strain>
    </source>
</reference>
<comment type="caution">
    <text evidence="6">The sequence shown here is derived from an EMBL/GenBank/DDBJ whole genome shotgun (WGS) entry which is preliminary data.</text>
</comment>
<evidence type="ECO:0000256" key="1">
    <source>
        <dbReference type="ARBA" id="ARBA00004340"/>
    </source>
</evidence>
<organism evidence="6 7">
    <name type="scientific">Rhizophagus clarus</name>
    <dbReference type="NCBI Taxonomy" id="94130"/>
    <lineage>
        <taxon>Eukaryota</taxon>
        <taxon>Fungi</taxon>
        <taxon>Fungi incertae sedis</taxon>
        <taxon>Mucoromycota</taxon>
        <taxon>Glomeromycotina</taxon>
        <taxon>Glomeromycetes</taxon>
        <taxon>Glomerales</taxon>
        <taxon>Glomeraceae</taxon>
        <taxon>Rhizophagus</taxon>
    </lineage>
</organism>
<dbReference type="GO" id="GO:0005576">
    <property type="term" value="C:extracellular region"/>
    <property type="evidence" value="ECO:0007669"/>
    <property type="project" value="UniProtKB-SubCell"/>
</dbReference>
<name>A0A8H3L6K5_9GLOM</name>